<keyword evidence="5" id="KW-0732">Signal</keyword>
<dbReference type="AlphaFoldDB" id="A0A518IEN3"/>
<dbReference type="RefSeq" id="WP_145310847.1">
    <property type="nucleotide sequence ID" value="NZ_CP037452.1"/>
</dbReference>
<keyword evidence="4" id="KW-0106">Calcium</keyword>
<evidence type="ECO:0000259" key="6">
    <source>
        <dbReference type="Pfam" id="PF00884"/>
    </source>
</evidence>
<proteinExistence type="inferred from homology"/>
<sequence precursor="true">MQVRFFVFILIGCLFSPNGVQAEKTEPNILFILTDQWRAPSLGYAGNEQVQTPHIDELARQSVNFKNAVSGCPVCCPFRASLLTGQRPLTHGVFLNDVQLPEKSVTIAEVMAGSGYATGFIGKWHLDGRGRTAFTPPERRQGFQFWRALECTHNYNKSFYYGDSPERQTWEGYDAFAQTRVARQYIRDQSKAGQPFLLVMSYGSPHNPYHTAPPEYQRLYQPEKIKLRPNVPKDQQAAAKKELAGYFAHCTALDDCVGDLMATLKEAGIDQNTIVVFTSDHGDMLRSHGQIRKQKPWDESLRVPMLFRLSGAQHGKGRTVDSPINSEDLMPTLLGLCELTIPKTVEGLDYSDYLRGGKNPSDGATVITCPSPFGEWQRSRGGKEYRGLRTARYTYVRDLNGPWLLYDNQTDPYQQNNLCNDPKSAPLQARLDAALKKKLAVQGDQFLHGSKYIDQFGYKVNPKTGTVPYTN</sequence>
<organism evidence="7 8">
    <name type="scientific">Gimesia fumaroli</name>
    <dbReference type="NCBI Taxonomy" id="2527976"/>
    <lineage>
        <taxon>Bacteria</taxon>
        <taxon>Pseudomonadati</taxon>
        <taxon>Planctomycetota</taxon>
        <taxon>Planctomycetia</taxon>
        <taxon>Planctomycetales</taxon>
        <taxon>Planctomycetaceae</taxon>
        <taxon>Gimesia</taxon>
    </lineage>
</organism>
<dbReference type="InterPro" id="IPR024607">
    <property type="entry name" value="Sulfatase_CS"/>
</dbReference>
<dbReference type="Gene3D" id="3.30.1120.10">
    <property type="match status" value="1"/>
</dbReference>
<dbReference type="Gene3D" id="3.40.720.10">
    <property type="entry name" value="Alkaline Phosphatase, subunit A"/>
    <property type="match status" value="1"/>
</dbReference>
<dbReference type="GO" id="GO:0046872">
    <property type="term" value="F:metal ion binding"/>
    <property type="evidence" value="ECO:0007669"/>
    <property type="project" value="UniProtKB-KW"/>
</dbReference>
<evidence type="ECO:0000313" key="7">
    <source>
        <dbReference type="EMBL" id="QDV51554.1"/>
    </source>
</evidence>
<reference evidence="7 8" key="1">
    <citation type="submission" date="2019-03" db="EMBL/GenBank/DDBJ databases">
        <title>Deep-cultivation of Planctomycetes and their phenomic and genomic characterization uncovers novel biology.</title>
        <authorList>
            <person name="Wiegand S."/>
            <person name="Jogler M."/>
            <person name="Boedeker C."/>
            <person name="Pinto D."/>
            <person name="Vollmers J."/>
            <person name="Rivas-Marin E."/>
            <person name="Kohn T."/>
            <person name="Peeters S.H."/>
            <person name="Heuer A."/>
            <person name="Rast P."/>
            <person name="Oberbeckmann S."/>
            <person name="Bunk B."/>
            <person name="Jeske O."/>
            <person name="Meyerdierks A."/>
            <person name="Storesund J.E."/>
            <person name="Kallscheuer N."/>
            <person name="Luecker S."/>
            <person name="Lage O.M."/>
            <person name="Pohl T."/>
            <person name="Merkel B.J."/>
            <person name="Hornburger P."/>
            <person name="Mueller R.-W."/>
            <person name="Bruemmer F."/>
            <person name="Labrenz M."/>
            <person name="Spormann A.M."/>
            <person name="Op den Camp H."/>
            <person name="Overmann J."/>
            <person name="Amann R."/>
            <person name="Jetten M.S.M."/>
            <person name="Mascher T."/>
            <person name="Medema M.H."/>
            <person name="Devos D.P."/>
            <person name="Kaster A.-K."/>
            <person name="Ovreas L."/>
            <person name="Rohde M."/>
            <person name="Galperin M.Y."/>
            <person name="Jogler C."/>
        </authorList>
    </citation>
    <scope>NUCLEOTIDE SEQUENCE [LARGE SCALE GENOMIC DNA]</scope>
    <source>
        <strain evidence="7 8">Enr17</strain>
    </source>
</reference>
<dbReference type="GO" id="GO:0004065">
    <property type="term" value="F:arylsulfatase activity"/>
    <property type="evidence" value="ECO:0007669"/>
    <property type="project" value="UniProtKB-EC"/>
</dbReference>
<evidence type="ECO:0000256" key="5">
    <source>
        <dbReference type="SAM" id="SignalP"/>
    </source>
</evidence>
<dbReference type="EC" id="3.1.6.1" evidence="7"/>
<protein>
    <submittedName>
        <fullName evidence="7">Arylsulfatase</fullName>
        <ecNumber evidence="7">3.1.6.1</ecNumber>
    </submittedName>
</protein>
<evidence type="ECO:0000313" key="8">
    <source>
        <dbReference type="Proteomes" id="UP000318313"/>
    </source>
</evidence>
<keyword evidence="8" id="KW-1185">Reference proteome</keyword>
<feature type="signal peptide" evidence="5">
    <location>
        <begin position="1"/>
        <end position="22"/>
    </location>
</feature>
<gene>
    <name evidence="7" type="ORF">Enr17x_36100</name>
</gene>
<evidence type="ECO:0000256" key="4">
    <source>
        <dbReference type="ARBA" id="ARBA00022837"/>
    </source>
</evidence>
<dbReference type="EMBL" id="CP037452">
    <property type="protein sequence ID" value="QDV51554.1"/>
    <property type="molecule type" value="Genomic_DNA"/>
</dbReference>
<dbReference type="CDD" id="cd16034">
    <property type="entry name" value="sulfatase_like"/>
    <property type="match status" value="1"/>
</dbReference>
<dbReference type="InterPro" id="IPR017850">
    <property type="entry name" value="Alkaline_phosphatase_core_sf"/>
</dbReference>
<name>A0A518IEN3_9PLAN</name>
<dbReference type="InterPro" id="IPR000917">
    <property type="entry name" value="Sulfatase_N"/>
</dbReference>
<feature type="chain" id="PRO_5021796285" evidence="5">
    <location>
        <begin position="23"/>
        <end position="471"/>
    </location>
</feature>
<dbReference type="PROSITE" id="PS00149">
    <property type="entry name" value="SULFATASE_2"/>
    <property type="match status" value="1"/>
</dbReference>
<feature type="domain" description="Sulfatase N-terminal" evidence="6">
    <location>
        <begin position="27"/>
        <end position="336"/>
    </location>
</feature>
<evidence type="ECO:0000256" key="2">
    <source>
        <dbReference type="ARBA" id="ARBA00022723"/>
    </source>
</evidence>
<dbReference type="InterPro" id="IPR050738">
    <property type="entry name" value="Sulfatase"/>
</dbReference>
<dbReference type="PANTHER" id="PTHR42693">
    <property type="entry name" value="ARYLSULFATASE FAMILY MEMBER"/>
    <property type="match status" value="1"/>
</dbReference>
<evidence type="ECO:0000256" key="3">
    <source>
        <dbReference type="ARBA" id="ARBA00022801"/>
    </source>
</evidence>
<accession>A0A518IEN3</accession>
<dbReference type="Proteomes" id="UP000318313">
    <property type="component" value="Chromosome"/>
</dbReference>
<keyword evidence="3 7" id="KW-0378">Hydrolase</keyword>
<evidence type="ECO:0000256" key="1">
    <source>
        <dbReference type="ARBA" id="ARBA00008779"/>
    </source>
</evidence>
<keyword evidence="2" id="KW-0479">Metal-binding</keyword>
<dbReference type="SUPFAM" id="SSF53649">
    <property type="entry name" value="Alkaline phosphatase-like"/>
    <property type="match status" value="1"/>
</dbReference>
<comment type="similarity">
    <text evidence="1">Belongs to the sulfatase family.</text>
</comment>
<dbReference type="Pfam" id="PF00884">
    <property type="entry name" value="Sulfatase"/>
    <property type="match status" value="1"/>
</dbReference>
<dbReference type="PANTHER" id="PTHR42693:SF53">
    <property type="entry name" value="ENDO-4-O-SULFATASE"/>
    <property type="match status" value="1"/>
</dbReference>
<dbReference type="OrthoDB" id="237120at2"/>
<dbReference type="KEGG" id="gfm:Enr17x_36100"/>